<comment type="caution">
    <text evidence="2">The sequence shown here is derived from an EMBL/GenBank/DDBJ whole genome shotgun (WGS) entry which is preliminary data.</text>
</comment>
<proteinExistence type="predicted"/>
<feature type="compositionally biased region" description="Polar residues" evidence="1">
    <location>
        <begin position="125"/>
        <end position="148"/>
    </location>
</feature>
<evidence type="ECO:0000313" key="2">
    <source>
        <dbReference type="EMBL" id="MBW0514172.1"/>
    </source>
</evidence>
<accession>A0A9Q3EAJ5</accession>
<protein>
    <submittedName>
        <fullName evidence="2">Uncharacterized protein</fullName>
    </submittedName>
</protein>
<feature type="region of interest" description="Disordered" evidence="1">
    <location>
        <begin position="125"/>
        <end position="186"/>
    </location>
</feature>
<feature type="compositionally biased region" description="Polar residues" evidence="1">
    <location>
        <begin position="163"/>
        <end position="177"/>
    </location>
</feature>
<reference evidence="2" key="1">
    <citation type="submission" date="2021-03" db="EMBL/GenBank/DDBJ databases">
        <title>Draft genome sequence of rust myrtle Austropuccinia psidii MF-1, a brazilian biotype.</title>
        <authorList>
            <person name="Quecine M.C."/>
            <person name="Pachon D.M.R."/>
            <person name="Bonatelli M.L."/>
            <person name="Correr F.H."/>
            <person name="Franceschini L.M."/>
            <person name="Leite T.F."/>
            <person name="Margarido G.R.A."/>
            <person name="Almeida C.A."/>
            <person name="Ferrarezi J.A."/>
            <person name="Labate C.A."/>
        </authorList>
    </citation>
    <scope>NUCLEOTIDE SEQUENCE</scope>
    <source>
        <strain evidence="2">MF-1</strain>
    </source>
</reference>
<evidence type="ECO:0000313" key="3">
    <source>
        <dbReference type="Proteomes" id="UP000765509"/>
    </source>
</evidence>
<name>A0A9Q3EAJ5_9BASI</name>
<organism evidence="2 3">
    <name type="scientific">Austropuccinia psidii MF-1</name>
    <dbReference type="NCBI Taxonomy" id="1389203"/>
    <lineage>
        <taxon>Eukaryota</taxon>
        <taxon>Fungi</taxon>
        <taxon>Dikarya</taxon>
        <taxon>Basidiomycota</taxon>
        <taxon>Pucciniomycotina</taxon>
        <taxon>Pucciniomycetes</taxon>
        <taxon>Pucciniales</taxon>
        <taxon>Sphaerophragmiaceae</taxon>
        <taxon>Austropuccinia</taxon>
    </lineage>
</organism>
<gene>
    <name evidence="2" type="ORF">O181_053887</name>
</gene>
<feature type="region of interest" description="Disordered" evidence="1">
    <location>
        <begin position="1"/>
        <end position="75"/>
    </location>
</feature>
<dbReference type="AlphaFoldDB" id="A0A9Q3EAJ5"/>
<feature type="compositionally biased region" description="Polar residues" evidence="1">
    <location>
        <begin position="63"/>
        <end position="75"/>
    </location>
</feature>
<feature type="compositionally biased region" description="Polar residues" evidence="1">
    <location>
        <begin position="26"/>
        <end position="40"/>
    </location>
</feature>
<dbReference type="EMBL" id="AVOT02023861">
    <property type="protein sequence ID" value="MBW0514172.1"/>
    <property type="molecule type" value="Genomic_DNA"/>
</dbReference>
<evidence type="ECO:0000256" key="1">
    <source>
        <dbReference type="SAM" id="MobiDB-lite"/>
    </source>
</evidence>
<dbReference type="Proteomes" id="UP000765509">
    <property type="component" value="Unassembled WGS sequence"/>
</dbReference>
<keyword evidence="3" id="KW-1185">Reference proteome</keyword>
<sequence length="422" mass="48187">MPSTRLGASYNPSSSSQECYRHDFGRSQSITEGQGSVNESQTHKLCHSEADNTVPPSKRAETTTRSLSGHIQSQPEGLKQCISSQRVLDPCRSVEKLQELLPDCEKISGPSQHFKVNKCFKQKNVGKQPSTTQENAKKSPSSHQQQFQCEEAATSPEKRQRQRTSYKTLQPVLQNPKDSAGCHGKCISDGQNNDGATDKGGSQTKISEIISNILDGIPNLYRAINDVKSHISEQNSLICNNCNTNNLSLSQINKTLMCFERASRIIKTFNNYSSFRNNLNEQYTIIKELTEKYYEFNIDDIIEKRTKQEIDISKEDNKKFLDDISNLFTEVKTYTIALRKCFDTSQQEVSKLTMKLNQVISDNTRQTELWKELRHKKDMYEIEVINLIQSFQHEFRNSQRCSNSKMNDIEKLLKMSTPLNQN</sequence>